<dbReference type="EMBL" id="CP036433">
    <property type="protein sequence ID" value="QDU95186.1"/>
    <property type="molecule type" value="Genomic_DNA"/>
</dbReference>
<dbReference type="KEGG" id="lcre:Pla8534_29980"/>
<keyword evidence="3" id="KW-1185">Reference proteome</keyword>
<dbReference type="Proteomes" id="UP000317648">
    <property type="component" value="Chromosome"/>
</dbReference>
<accession>A0A518DTL9</accession>
<sequence length="229" mass="25677">MLFNSIFANIGSLADDQKRQLKELHGSGLSHSEQNDIDEKNLEKLKKAIDDAIEKAIGFERRRAEYLRGRREIAPKEFAEAAGDDRGVWWGNQFKLLQQYAGMPPSIVVDLIQACAEIWADLIIEAGNAEPPENEAEPIQTVAHSVDFRSLQWFGTPYTFTANQAPVVRLLYEHWKTGTPEVGDETLLSAVDPEAPPARIDTLFRDHPAWGVMIVRGSTKGTRRLAKPE</sequence>
<reference evidence="2 3" key="1">
    <citation type="submission" date="2019-02" db="EMBL/GenBank/DDBJ databases">
        <title>Deep-cultivation of Planctomycetes and their phenomic and genomic characterization uncovers novel biology.</title>
        <authorList>
            <person name="Wiegand S."/>
            <person name="Jogler M."/>
            <person name="Boedeker C."/>
            <person name="Pinto D."/>
            <person name="Vollmers J."/>
            <person name="Rivas-Marin E."/>
            <person name="Kohn T."/>
            <person name="Peeters S.H."/>
            <person name="Heuer A."/>
            <person name="Rast P."/>
            <person name="Oberbeckmann S."/>
            <person name="Bunk B."/>
            <person name="Jeske O."/>
            <person name="Meyerdierks A."/>
            <person name="Storesund J.E."/>
            <person name="Kallscheuer N."/>
            <person name="Luecker S."/>
            <person name="Lage O.M."/>
            <person name="Pohl T."/>
            <person name="Merkel B.J."/>
            <person name="Hornburger P."/>
            <person name="Mueller R.-W."/>
            <person name="Bruemmer F."/>
            <person name="Labrenz M."/>
            <person name="Spormann A.M."/>
            <person name="Op den Camp H."/>
            <person name="Overmann J."/>
            <person name="Amann R."/>
            <person name="Jetten M.S.M."/>
            <person name="Mascher T."/>
            <person name="Medema M.H."/>
            <person name="Devos D.P."/>
            <person name="Kaster A.-K."/>
            <person name="Ovreas L."/>
            <person name="Rohde M."/>
            <person name="Galperin M.Y."/>
            <person name="Jogler C."/>
        </authorList>
    </citation>
    <scope>NUCLEOTIDE SEQUENCE [LARGE SCALE GENOMIC DNA]</scope>
    <source>
        <strain evidence="2 3">Pla85_3_4</strain>
    </source>
</reference>
<protein>
    <submittedName>
        <fullName evidence="2">Uncharacterized protein</fullName>
    </submittedName>
</protein>
<evidence type="ECO:0000313" key="2">
    <source>
        <dbReference type="EMBL" id="QDU95186.1"/>
    </source>
</evidence>
<keyword evidence="1" id="KW-0175">Coiled coil</keyword>
<evidence type="ECO:0000256" key="1">
    <source>
        <dbReference type="SAM" id="Coils"/>
    </source>
</evidence>
<proteinExistence type="predicted"/>
<evidence type="ECO:0000313" key="3">
    <source>
        <dbReference type="Proteomes" id="UP000317648"/>
    </source>
</evidence>
<dbReference type="AlphaFoldDB" id="A0A518DTL9"/>
<gene>
    <name evidence="2" type="ORF">Pla8534_29980</name>
</gene>
<organism evidence="2 3">
    <name type="scientific">Lignipirellula cremea</name>
    <dbReference type="NCBI Taxonomy" id="2528010"/>
    <lineage>
        <taxon>Bacteria</taxon>
        <taxon>Pseudomonadati</taxon>
        <taxon>Planctomycetota</taxon>
        <taxon>Planctomycetia</taxon>
        <taxon>Pirellulales</taxon>
        <taxon>Pirellulaceae</taxon>
        <taxon>Lignipirellula</taxon>
    </lineage>
</organism>
<name>A0A518DTL9_9BACT</name>
<feature type="coiled-coil region" evidence="1">
    <location>
        <begin position="35"/>
        <end position="62"/>
    </location>
</feature>